<dbReference type="Pfam" id="PF13487">
    <property type="entry name" value="HD_5"/>
    <property type="match status" value="1"/>
</dbReference>
<proteinExistence type="predicted"/>
<evidence type="ECO:0000313" key="3">
    <source>
        <dbReference type="EMBL" id="MBP1970827.1"/>
    </source>
</evidence>
<evidence type="ECO:0000313" key="4">
    <source>
        <dbReference type="Proteomes" id="UP001519345"/>
    </source>
</evidence>
<feature type="domain" description="HD-GYP" evidence="2">
    <location>
        <begin position="119"/>
        <end position="312"/>
    </location>
</feature>
<evidence type="ECO:0000259" key="2">
    <source>
        <dbReference type="PROSITE" id="PS51832"/>
    </source>
</evidence>
<dbReference type="PANTHER" id="PTHR43155">
    <property type="entry name" value="CYCLIC DI-GMP PHOSPHODIESTERASE PA4108-RELATED"/>
    <property type="match status" value="1"/>
</dbReference>
<dbReference type="InterPro" id="IPR003607">
    <property type="entry name" value="HD/PDEase_dom"/>
</dbReference>
<accession>A0ABS4IIQ8</accession>
<protein>
    <submittedName>
        <fullName evidence="3">Nucleotidyltransferase with HDIG domain</fullName>
    </submittedName>
</protein>
<dbReference type="SUPFAM" id="SSF109604">
    <property type="entry name" value="HD-domain/PDEase-like"/>
    <property type="match status" value="1"/>
</dbReference>
<sequence>MTVVNVKDLQEGDVLKNDLFRGGTLVLKSGTSLTKAVISKLRQWDIPSVDIRSAQDEHHVSDENEQETNVVNNSPDSVPSVSEIKNDFFNNLLKIGQEYRYGFALNDAVDYQWLEGLFIKFMSTGKIYKLLEKLKDWDYNTYQHSFDVFILGTLFAKKLKIDDIEQFAIGCLLHDVGKLEIPKSILDKSSKLSQQEYETVKNHTIYGYKILKQQDFPEYVANLAKSHHERVEGSGYPEGLKNAEIKEEIKALAIVDVYSALMMARPYRHAYGSTVAETILLKECKMVEDYYFYTFFRMLDIFPLNAIVELTTGIHAKVIDTNDKVPFYPVLEDRYKSNRIEMPLDRSVKIKKIIRF</sequence>
<dbReference type="InterPro" id="IPR037522">
    <property type="entry name" value="HD_GYP_dom"/>
</dbReference>
<dbReference type="InterPro" id="IPR006675">
    <property type="entry name" value="HDIG_dom"/>
</dbReference>
<dbReference type="EMBL" id="JAGGKX010000017">
    <property type="protein sequence ID" value="MBP1970827.1"/>
    <property type="molecule type" value="Genomic_DNA"/>
</dbReference>
<dbReference type="Gene3D" id="1.10.3210.10">
    <property type="entry name" value="Hypothetical protein af1432"/>
    <property type="match status" value="1"/>
</dbReference>
<comment type="caution">
    <text evidence="3">The sequence shown here is derived from an EMBL/GenBank/DDBJ whole genome shotgun (WGS) entry which is preliminary data.</text>
</comment>
<dbReference type="PROSITE" id="PS51832">
    <property type="entry name" value="HD_GYP"/>
    <property type="match status" value="1"/>
</dbReference>
<organism evidence="3 4">
    <name type="scientific">Virgibacillus natechei</name>
    <dbReference type="NCBI Taxonomy" id="1216297"/>
    <lineage>
        <taxon>Bacteria</taxon>
        <taxon>Bacillati</taxon>
        <taxon>Bacillota</taxon>
        <taxon>Bacilli</taxon>
        <taxon>Bacillales</taxon>
        <taxon>Bacillaceae</taxon>
        <taxon>Virgibacillus</taxon>
    </lineage>
</organism>
<evidence type="ECO:0000256" key="1">
    <source>
        <dbReference type="SAM" id="MobiDB-lite"/>
    </source>
</evidence>
<feature type="compositionally biased region" description="Low complexity" evidence="1">
    <location>
        <begin position="69"/>
        <end position="78"/>
    </location>
</feature>
<keyword evidence="4" id="KW-1185">Reference proteome</keyword>
<dbReference type="Proteomes" id="UP001519345">
    <property type="component" value="Unassembled WGS sequence"/>
</dbReference>
<feature type="region of interest" description="Disordered" evidence="1">
    <location>
        <begin position="55"/>
        <end position="78"/>
    </location>
</feature>
<dbReference type="CDD" id="cd00077">
    <property type="entry name" value="HDc"/>
    <property type="match status" value="1"/>
</dbReference>
<name>A0ABS4IIQ8_9BACI</name>
<dbReference type="SMART" id="SM00471">
    <property type="entry name" value="HDc"/>
    <property type="match status" value="1"/>
</dbReference>
<dbReference type="PANTHER" id="PTHR43155:SF2">
    <property type="entry name" value="CYCLIC DI-GMP PHOSPHODIESTERASE PA4108"/>
    <property type="match status" value="1"/>
</dbReference>
<dbReference type="NCBIfam" id="TIGR00277">
    <property type="entry name" value="HDIG"/>
    <property type="match status" value="1"/>
</dbReference>
<reference evidence="3 4" key="1">
    <citation type="submission" date="2021-03" db="EMBL/GenBank/DDBJ databases">
        <title>Genomic Encyclopedia of Type Strains, Phase IV (KMG-IV): sequencing the most valuable type-strain genomes for metagenomic binning, comparative biology and taxonomic classification.</title>
        <authorList>
            <person name="Goeker M."/>
        </authorList>
    </citation>
    <scope>NUCLEOTIDE SEQUENCE [LARGE SCALE GENOMIC DNA]</scope>
    <source>
        <strain evidence="3 4">DSM 25609</strain>
    </source>
</reference>
<gene>
    <name evidence="3" type="ORF">J2Z83_002963</name>
</gene>
<dbReference type="RefSeq" id="WP_209463912.1">
    <property type="nucleotide sequence ID" value="NZ_CP110224.1"/>
</dbReference>